<evidence type="ECO:0000313" key="1">
    <source>
        <dbReference type="EMBL" id="MCI33157.1"/>
    </source>
</evidence>
<dbReference type="Proteomes" id="UP000265520">
    <property type="component" value="Unassembled WGS sequence"/>
</dbReference>
<comment type="caution">
    <text evidence="1">The sequence shown here is derived from an EMBL/GenBank/DDBJ whole genome shotgun (WGS) entry which is preliminary data.</text>
</comment>
<organism evidence="1 2">
    <name type="scientific">Trifolium medium</name>
    <dbReference type="NCBI Taxonomy" id="97028"/>
    <lineage>
        <taxon>Eukaryota</taxon>
        <taxon>Viridiplantae</taxon>
        <taxon>Streptophyta</taxon>
        <taxon>Embryophyta</taxon>
        <taxon>Tracheophyta</taxon>
        <taxon>Spermatophyta</taxon>
        <taxon>Magnoliopsida</taxon>
        <taxon>eudicotyledons</taxon>
        <taxon>Gunneridae</taxon>
        <taxon>Pentapetalae</taxon>
        <taxon>rosids</taxon>
        <taxon>fabids</taxon>
        <taxon>Fabales</taxon>
        <taxon>Fabaceae</taxon>
        <taxon>Papilionoideae</taxon>
        <taxon>50 kb inversion clade</taxon>
        <taxon>NPAAA clade</taxon>
        <taxon>Hologalegina</taxon>
        <taxon>IRL clade</taxon>
        <taxon>Trifolieae</taxon>
        <taxon>Trifolium</taxon>
    </lineage>
</organism>
<sequence>VDATGVSSVAPTSGAYKLELRLGVEVRYPDVSSKSGFVMKQMMDSED</sequence>
<reference evidence="1 2" key="1">
    <citation type="journal article" date="2018" name="Front. Plant Sci.">
        <title>Red Clover (Trifolium pratense) and Zigzag Clover (T. medium) - A Picture of Genomic Similarities and Differences.</title>
        <authorList>
            <person name="Dluhosova J."/>
            <person name="Istvanek J."/>
            <person name="Nedelnik J."/>
            <person name="Repkova J."/>
        </authorList>
    </citation>
    <scope>NUCLEOTIDE SEQUENCE [LARGE SCALE GENOMIC DNA]</scope>
    <source>
        <strain evidence="2">cv. 10/8</strain>
        <tissue evidence="1">Leaf</tissue>
    </source>
</reference>
<name>A0A392RAD1_9FABA</name>
<dbReference type="AlphaFoldDB" id="A0A392RAD1"/>
<evidence type="ECO:0000313" key="2">
    <source>
        <dbReference type="Proteomes" id="UP000265520"/>
    </source>
</evidence>
<accession>A0A392RAD1</accession>
<proteinExistence type="predicted"/>
<keyword evidence="2" id="KW-1185">Reference proteome</keyword>
<dbReference type="EMBL" id="LXQA010201945">
    <property type="protein sequence ID" value="MCI33157.1"/>
    <property type="molecule type" value="Genomic_DNA"/>
</dbReference>
<protein>
    <submittedName>
        <fullName evidence="1">Uncharacterized protein</fullName>
    </submittedName>
</protein>
<feature type="non-terminal residue" evidence="1">
    <location>
        <position position="1"/>
    </location>
</feature>